<name>A0A381QMI2_9ZZZZ</name>
<gene>
    <name evidence="2" type="ORF">METZ01_LOCUS32523</name>
</gene>
<sequence length="27" mass="3103">MNRTQKLIIAVIAGFLAVIIPYYLFFS</sequence>
<proteinExistence type="predicted"/>
<keyword evidence="1" id="KW-1133">Transmembrane helix</keyword>
<organism evidence="2">
    <name type="scientific">marine metagenome</name>
    <dbReference type="NCBI Taxonomy" id="408172"/>
    <lineage>
        <taxon>unclassified sequences</taxon>
        <taxon>metagenomes</taxon>
        <taxon>ecological metagenomes</taxon>
    </lineage>
</organism>
<evidence type="ECO:0000313" key="2">
    <source>
        <dbReference type="EMBL" id="SUZ79669.1"/>
    </source>
</evidence>
<keyword evidence="1" id="KW-0472">Membrane</keyword>
<keyword evidence="1" id="KW-0812">Transmembrane</keyword>
<accession>A0A381QMI2</accession>
<feature type="transmembrane region" description="Helical" evidence="1">
    <location>
        <begin position="7"/>
        <end position="25"/>
    </location>
</feature>
<evidence type="ECO:0000256" key="1">
    <source>
        <dbReference type="SAM" id="Phobius"/>
    </source>
</evidence>
<dbReference type="AlphaFoldDB" id="A0A381QMI2"/>
<protein>
    <submittedName>
        <fullName evidence="2">Uncharacterized protein</fullName>
    </submittedName>
</protein>
<dbReference type="EMBL" id="UINC01001395">
    <property type="protein sequence ID" value="SUZ79669.1"/>
    <property type="molecule type" value="Genomic_DNA"/>
</dbReference>
<reference evidence="2" key="1">
    <citation type="submission" date="2018-05" db="EMBL/GenBank/DDBJ databases">
        <authorList>
            <person name="Lanie J.A."/>
            <person name="Ng W.-L."/>
            <person name="Kazmierczak K.M."/>
            <person name="Andrzejewski T.M."/>
            <person name="Davidsen T.M."/>
            <person name="Wayne K.J."/>
            <person name="Tettelin H."/>
            <person name="Glass J.I."/>
            <person name="Rusch D."/>
            <person name="Podicherti R."/>
            <person name="Tsui H.-C.T."/>
            <person name="Winkler M.E."/>
        </authorList>
    </citation>
    <scope>NUCLEOTIDE SEQUENCE</scope>
</reference>